<dbReference type="PROSITE" id="PS50294">
    <property type="entry name" value="WD_REPEATS_REGION"/>
    <property type="match status" value="3"/>
</dbReference>
<feature type="coiled-coil region" evidence="4">
    <location>
        <begin position="9"/>
        <end position="80"/>
    </location>
</feature>
<name>A0A812J672_SYMPI</name>
<dbReference type="EMBL" id="CAJNIZ010001624">
    <property type="protein sequence ID" value="CAE7195802.1"/>
    <property type="molecule type" value="Genomic_DNA"/>
</dbReference>
<dbReference type="InterPro" id="IPR036322">
    <property type="entry name" value="WD40_repeat_dom_sf"/>
</dbReference>
<dbReference type="AlphaFoldDB" id="A0A812J672"/>
<dbReference type="InterPro" id="IPR001680">
    <property type="entry name" value="WD40_rpt"/>
</dbReference>
<organism evidence="5 6">
    <name type="scientific">Symbiodinium pilosum</name>
    <name type="common">Dinoflagellate</name>
    <dbReference type="NCBI Taxonomy" id="2952"/>
    <lineage>
        <taxon>Eukaryota</taxon>
        <taxon>Sar</taxon>
        <taxon>Alveolata</taxon>
        <taxon>Dinophyceae</taxon>
        <taxon>Suessiales</taxon>
        <taxon>Symbiodiniaceae</taxon>
        <taxon>Symbiodinium</taxon>
    </lineage>
</organism>
<dbReference type="InterPro" id="IPR019775">
    <property type="entry name" value="WD40_repeat_CS"/>
</dbReference>
<accession>A0A812J672</accession>
<sequence length="401" mass="43844">MQAEEEAERGRLEYLKQQAIAEVERLRREEEEREAARIAAEKAAEEAERQRIEDLKRQAIEEAERAAREEEARIKREEAEIKGKVVVSVTVINDETDELMAKAVTISEFSSYVSALRLALRRMGDNRACSGIGSSRLNSEDTLLEAGVEADSRFAASKPVKSQCAGSLRTTPYCEQRSAQLSSQLQRTAQLAFGTRTGKCELVLEGHTESVCSACISPDCRYVATSSEDGSSRLWYVDSGRCARVLMDHKEAVYFATFSPDSKQVVTASEDATAKIWVVKLAAELLSLHFVKHHFAVLWATFSPDGRSVTTTSSDGTLKIWNAKTGVCDRTLLGQKPVYLASFASDGTTFVTASGDATAKICDLVTGEAKIILTGHESLVLGASYAPSCPQPESHQKDDTG</sequence>
<evidence type="ECO:0000256" key="1">
    <source>
        <dbReference type="ARBA" id="ARBA00022574"/>
    </source>
</evidence>
<evidence type="ECO:0000313" key="6">
    <source>
        <dbReference type="Proteomes" id="UP000649617"/>
    </source>
</evidence>
<keyword evidence="2" id="KW-0677">Repeat</keyword>
<protein>
    <submittedName>
        <fullName evidence="5">Uncharacterized protein</fullName>
    </submittedName>
</protein>
<evidence type="ECO:0000313" key="5">
    <source>
        <dbReference type="EMBL" id="CAE7195802.1"/>
    </source>
</evidence>
<dbReference type="Proteomes" id="UP000649617">
    <property type="component" value="Unassembled WGS sequence"/>
</dbReference>
<keyword evidence="6" id="KW-1185">Reference proteome</keyword>
<gene>
    <name evidence="5" type="ORF">SPIL2461_LOCUS1641</name>
</gene>
<keyword evidence="4" id="KW-0175">Coiled coil</keyword>
<proteinExistence type="predicted"/>
<evidence type="ECO:0000256" key="3">
    <source>
        <dbReference type="PROSITE-ProRule" id="PRU00221"/>
    </source>
</evidence>
<feature type="repeat" description="WD" evidence="3">
    <location>
        <begin position="290"/>
        <end position="331"/>
    </location>
</feature>
<dbReference type="SUPFAM" id="SSF50978">
    <property type="entry name" value="WD40 repeat-like"/>
    <property type="match status" value="1"/>
</dbReference>
<reference evidence="5" key="1">
    <citation type="submission" date="2021-02" db="EMBL/GenBank/DDBJ databases">
        <authorList>
            <person name="Dougan E. K."/>
            <person name="Rhodes N."/>
            <person name="Thang M."/>
            <person name="Chan C."/>
        </authorList>
    </citation>
    <scope>NUCLEOTIDE SEQUENCE</scope>
</reference>
<dbReference type="CDD" id="cd00200">
    <property type="entry name" value="WD40"/>
    <property type="match status" value="1"/>
</dbReference>
<keyword evidence="1 3" id="KW-0853">WD repeat</keyword>
<dbReference type="Gene3D" id="2.130.10.10">
    <property type="entry name" value="YVTN repeat-like/Quinoprotein amine dehydrogenase"/>
    <property type="match status" value="2"/>
</dbReference>
<comment type="caution">
    <text evidence="5">The sequence shown here is derived from an EMBL/GenBank/DDBJ whole genome shotgun (WGS) entry which is preliminary data.</text>
</comment>
<feature type="repeat" description="WD" evidence="3">
    <location>
        <begin position="204"/>
        <end position="245"/>
    </location>
</feature>
<dbReference type="Pfam" id="PF00400">
    <property type="entry name" value="WD40"/>
    <property type="match status" value="4"/>
</dbReference>
<dbReference type="SMART" id="SM00320">
    <property type="entry name" value="WD40"/>
    <property type="match status" value="4"/>
</dbReference>
<dbReference type="PROSITE" id="PS50082">
    <property type="entry name" value="WD_REPEATS_2"/>
    <property type="match status" value="3"/>
</dbReference>
<evidence type="ECO:0000256" key="4">
    <source>
        <dbReference type="SAM" id="Coils"/>
    </source>
</evidence>
<dbReference type="PANTHER" id="PTHR19848:SF8">
    <property type="entry name" value="F-BOX AND WD REPEAT DOMAIN CONTAINING 7"/>
    <property type="match status" value="1"/>
</dbReference>
<dbReference type="OrthoDB" id="538223at2759"/>
<dbReference type="PANTHER" id="PTHR19848">
    <property type="entry name" value="WD40 REPEAT PROTEIN"/>
    <property type="match status" value="1"/>
</dbReference>
<evidence type="ECO:0000256" key="2">
    <source>
        <dbReference type="ARBA" id="ARBA00022737"/>
    </source>
</evidence>
<dbReference type="PROSITE" id="PS00678">
    <property type="entry name" value="WD_REPEATS_1"/>
    <property type="match status" value="1"/>
</dbReference>
<dbReference type="InterPro" id="IPR015943">
    <property type="entry name" value="WD40/YVTN_repeat-like_dom_sf"/>
</dbReference>
<feature type="repeat" description="WD" evidence="3">
    <location>
        <begin position="246"/>
        <end position="277"/>
    </location>
</feature>